<accession>A0A2S1QTL9</accession>
<dbReference type="Proteomes" id="UP000244929">
    <property type="component" value="Chromosome"/>
</dbReference>
<proteinExistence type="predicted"/>
<name>A0A2S1QTL9_9FLAO</name>
<gene>
    <name evidence="1" type="ORF">HYN59_00770</name>
</gene>
<dbReference type="KEGG" id="falb:HYN59_00770"/>
<dbReference type="EMBL" id="CP029186">
    <property type="protein sequence ID" value="AWH83735.1"/>
    <property type="molecule type" value="Genomic_DNA"/>
</dbReference>
<reference evidence="1 2" key="1">
    <citation type="submission" date="2018-04" db="EMBL/GenBank/DDBJ databases">
        <title>Genome sequencing of Flavobacterium sp. HYN0059.</title>
        <authorList>
            <person name="Yi H."/>
            <person name="Baek C."/>
        </authorList>
    </citation>
    <scope>NUCLEOTIDE SEQUENCE [LARGE SCALE GENOMIC DNA]</scope>
    <source>
        <strain evidence="1 2">HYN0059</strain>
    </source>
</reference>
<dbReference type="RefSeq" id="WP_108776451.1">
    <property type="nucleotide sequence ID" value="NZ_CP029186.1"/>
</dbReference>
<dbReference type="OrthoDB" id="1442865at2"/>
<evidence type="ECO:0000313" key="1">
    <source>
        <dbReference type="EMBL" id="AWH83735.1"/>
    </source>
</evidence>
<keyword evidence="2" id="KW-1185">Reference proteome</keyword>
<evidence type="ECO:0000313" key="2">
    <source>
        <dbReference type="Proteomes" id="UP000244929"/>
    </source>
</evidence>
<dbReference type="AlphaFoldDB" id="A0A2S1QTL9"/>
<protein>
    <submittedName>
        <fullName evidence="1">Uncharacterized protein</fullName>
    </submittedName>
</protein>
<organism evidence="1 2">
    <name type="scientific">Flavobacterium album</name>
    <dbReference type="NCBI Taxonomy" id="2175091"/>
    <lineage>
        <taxon>Bacteria</taxon>
        <taxon>Pseudomonadati</taxon>
        <taxon>Bacteroidota</taxon>
        <taxon>Flavobacteriia</taxon>
        <taxon>Flavobacteriales</taxon>
        <taxon>Flavobacteriaceae</taxon>
        <taxon>Flavobacterium</taxon>
    </lineage>
</organism>
<sequence>MPITLRNEIGIKEIIESLHYIQEQNHFLLKTKSDFKISVPYYPDYFSQWDQTKFSIYLFENPYLNAELDIFPIYKKDFDERLGYMIPLSILETSDINYDEESYRHLREYKTMAYYKLLELDKEILYSNNGENIFRLSEIFNCNSICILHNPTVEQSGFDISSSILSLYNFGYILRENQSKPVYDKAHLVKKMRIKQSRLTLRPSNFKIESNSFIYSLFRDHLLQTDNVVVRFILLYQIIEGFIEEEFNKQFDQLLDNYTKKEISKNDLKESMSTISTERELINSIFTNCDIDNKLKQEFSEECDFLLNDLKIVLKKIIFLIRYTP</sequence>